<organism evidence="2 3">
    <name type="scientific">Runella defluvii</name>
    <dbReference type="NCBI Taxonomy" id="370973"/>
    <lineage>
        <taxon>Bacteria</taxon>
        <taxon>Pseudomonadati</taxon>
        <taxon>Bacteroidota</taxon>
        <taxon>Cytophagia</taxon>
        <taxon>Cytophagales</taxon>
        <taxon>Spirosomataceae</taxon>
        <taxon>Runella</taxon>
    </lineage>
</organism>
<dbReference type="GO" id="GO:0008757">
    <property type="term" value="F:S-adenosylmethionine-dependent methyltransferase activity"/>
    <property type="evidence" value="ECO:0007669"/>
    <property type="project" value="InterPro"/>
</dbReference>
<dbReference type="Proteomes" id="UP000541352">
    <property type="component" value="Unassembled WGS sequence"/>
</dbReference>
<keyword evidence="3" id="KW-1185">Reference proteome</keyword>
<dbReference type="Gene3D" id="3.40.50.150">
    <property type="entry name" value="Vaccinia Virus protein VP39"/>
    <property type="match status" value="1"/>
</dbReference>
<dbReference type="PANTHER" id="PTHR43591">
    <property type="entry name" value="METHYLTRANSFERASE"/>
    <property type="match status" value="1"/>
</dbReference>
<evidence type="ECO:0000313" key="3">
    <source>
        <dbReference type="Proteomes" id="UP000541352"/>
    </source>
</evidence>
<dbReference type="RefSeq" id="WP_183980591.1">
    <property type="nucleotide sequence ID" value="NZ_JACIBY010000033.1"/>
</dbReference>
<evidence type="ECO:0000313" key="2">
    <source>
        <dbReference type="EMBL" id="MBB3842307.1"/>
    </source>
</evidence>
<keyword evidence="2" id="KW-0808">Transferase</keyword>
<gene>
    <name evidence="2" type="ORF">FHS57_006338</name>
</gene>
<evidence type="ECO:0000259" key="1">
    <source>
        <dbReference type="Pfam" id="PF08241"/>
    </source>
</evidence>
<dbReference type="InterPro" id="IPR029063">
    <property type="entry name" value="SAM-dependent_MTases_sf"/>
</dbReference>
<feature type="domain" description="Methyltransferase type 11" evidence="1">
    <location>
        <begin position="34"/>
        <end position="127"/>
    </location>
</feature>
<accession>A0A7W5ZVH4</accession>
<dbReference type="CDD" id="cd02440">
    <property type="entry name" value="AdoMet_MTases"/>
    <property type="match status" value="1"/>
</dbReference>
<proteinExistence type="predicted"/>
<name>A0A7W5ZVH4_9BACT</name>
<keyword evidence="2" id="KW-0489">Methyltransferase</keyword>
<sequence length="274" mass="31094">MNFKHFFPSFRNRFRFVRSQVADLAQTHPFERGLSLGTGEGDFDCMLASYCRNLIACDVNEADIQYATQLNQGITNLRYEINNAQALTYPDNHFQLIVSCEVIEHVNQPDKMVSEIYRVLAPGGYAILTYPCREFPWSYDPVNRIWQLLRKPGSKENLISQGAYAFGHNYLIGSADFKTWAASTGLELITCRPLSGWLVGLLEMYWTGLAQSILKKNARNVTTDTNGVLKVRPTDTKEPALAAITDALLWIDSWWFIVFQRSLGKGVVLRKPAK</sequence>
<dbReference type="AlphaFoldDB" id="A0A7W5ZVH4"/>
<protein>
    <submittedName>
        <fullName evidence="2">SAM-dependent methyltransferase</fullName>
    </submittedName>
</protein>
<dbReference type="EMBL" id="JACIBY010000033">
    <property type="protein sequence ID" value="MBB3842307.1"/>
    <property type="molecule type" value="Genomic_DNA"/>
</dbReference>
<dbReference type="SUPFAM" id="SSF53335">
    <property type="entry name" value="S-adenosyl-L-methionine-dependent methyltransferases"/>
    <property type="match status" value="1"/>
</dbReference>
<dbReference type="InterPro" id="IPR013216">
    <property type="entry name" value="Methyltransf_11"/>
</dbReference>
<reference evidence="2 3" key="1">
    <citation type="submission" date="2020-08" db="EMBL/GenBank/DDBJ databases">
        <title>Genomic Encyclopedia of Type Strains, Phase IV (KMG-IV): sequencing the most valuable type-strain genomes for metagenomic binning, comparative biology and taxonomic classification.</title>
        <authorList>
            <person name="Goeker M."/>
        </authorList>
    </citation>
    <scope>NUCLEOTIDE SEQUENCE [LARGE SCALE GENOMIC DNA]</scope>
    <source>
        <strain evidence="2 3">DSM 17976</strain>
    </source>
</reference>
<dbReference type="Pfam" id="PF08241">
    <property type="entry name" value="Methyltransf_11"/>
    <property type="match status" value="1"/>
</dbReference>
<dbReference type="GO" id="GO:0032259">
    <property type="term" value="P:methylation"/>
    <property type="evidence" value="ECO:0007669"/>
    <property type="project" value="UniProtKB-KW"/>
</dbReference>
<comment type="caution">
    <text evidence="2">The sequence shown here is derived from an EMBL/GenBank/DDBJ whole genome shotgun (WGS) entry which is preliminary data.</text>
</comment>